<dbReference type="GO" id="GO:0004151">
    <property type="term" value="F:dihydroorotase activity"/>
    <property type="evidence" value="ECO:0007669"/>
    <property type="project" value="UniProtKB-UniRule"/>
</dbReference>
<feature type="binding site" evidence="7">
    <location>
        <position position="313"/>
    </location>
    <ligand>
        <name>substrate</name>
    </ligand>
</feature>
<dbReference type="GO" id="GO:0006145">
    <property type="term" value="P:purine nucleobase catabolic process"/>
    <property type="evidence" value="ECO:0007669"/>
    <property type="project" value="TreeGrafter"/>
</dbReference>
<comment type="catalytic activity">
    <reaction evidence="7">
        <text>(S)-dihydroorotate + H2O = N-carbamoyl-L-aspartate + H(+)</text>
        <dbReference type="Rhea" id="RHEA:24296"/>
        <dbReference type="ChEBI" id="CHEBI:15377"/>
        <dbReference type="ChEBI" id="CHEBI:15378"/>
        <dbReference type="ChEBI" id="CHEBI:30864"/>
        <dbReference type="ChEBI" id="CHEBI:32814"/>
        <dbReference type="EC" id="3.5.2.3"/>
    </reaction>
</comment>
<evidence type="ECO:0000256" key="6">
    <source>
        <dbReference type="ARBA" id="ARBA00022975"/>
    </source>
</evidence>
<dbReference type="CDD" id="cd01317">
    <property type="entry name" value="DHOase_IIa"/>
    <property type="match status" value="1"/>
</dbReference>
<feature type="active site" evidence="7">
    <location>
        <position position="309"/>
    </location>
</feature>
<evidence type="ECO:0000259" key="9">
    <source>
        <dbReference type="Pfam" id="PF12890"/>
    </source>
</evidence>
<keyword evidence="11" id="KW-1185">Reference proteome</keyword>
<protein>
    <recommendedName>
        <fullName evidence="7">Dihydroorotase</fullName>
        <shortName evidence="7">DHOase</shortName>
        <ecNumber evidence="7">3.5.2.3</ecNumber>
    </recommendedName>
</protein>
<dbReference type="GO" id="GO:0005737">
    <property type="term" value="C:cytoplasm"/>
    <property type="evidence" value="ECO:0007669"/>
    <property type="project" value="TreeGrafter"/>
</dbReference>
<dbReference type="Pfam" id="PF12890">
    <property type="entry name" value="DHOase"/>
    <property type="match status" value="1"/>
</dbReference>
<dbReference type="InterPro" id="IPR002195">
    <property type="entry name" value="Dihydroorotase_CS"/>
</dbReference>
<dbReference type="HAMAP" id="MF_00220_B">
    <property type="entry name" value="PyrC_classI_B"/>
    <property type="match status" value="1"/>
</dbReference>
<feature type="binding site" evidence="7">
    <location>
        <position position="96"/>
    </location>
    <ligand>
        <name>substrate</name>
    </ligand>
</feature>
<organism evidence="10 11">
    <name type="scientific">Melghirimyces profundicolus</name>
    <dbReference type="NCBI Taxonomy" id="1242148"/>
    <lineage>
        <taxon>Bacteria</taxon>
        <taxon>Bacillati</taxon>
        <taxon>Bacillota</taxon>
        <taxon>Bacilli</taxon>
        <taxon>Bacillales</taxon>
        <taxon>Thermoactinomycetaceae</taxon>
        <taxon>Melghirimyces</taxon>
    </lineage>
</organism>
<feature type="binding site" evidence="7">
    <location>
        <position position="236"/>
    </location>
    <ligand>
        <name>Zn(2+)</name>
        <dbReference type="ChEBI" id="CHEBI:29105"/>
        <label>2</label>
    </ligand>
</feature>
<comment type="similarity">
    <text evidence="2 7">Belongs to the metallo-dependent hydrolases superfamily. DHOase family. Class I DHOase subfamily.</text>
</comment>
<dbReference type="AlphaFoldDB" id="A0A2T6B7A8"/>
<sequence length="443" mass="48263">MKTTLLLKNGRILDGSRGEPIPADILIRDGKVERIGRDLSTEGAETRELGGRLAIPGLIDMHIHLREPGFEEKETIATGTRAAARGGFTTVACMPNTCPVTDTPGKVRRIREMNEREGCGVQVLPIAAITRSSSGKVLTDMAGLKEAGAIAVSDDGVGVQSPRMMKEAMRLASEVGLPVVAHCEEEDLLVPGACVHDGVFAKKHSLPGIPAESESIHVGRDILLAEDTGVHYHICHISSEGSVRLVREAKSRGQRVTAEVTPHHLLLCEEDIPGPDPMYKMNPPLRSIKDRQALIEGLKDGTIDFIATDHAPHTASDKRKDIREAPFGIVGLETAFPLLYTHLVLTGELTLAQLVDRMSRLPAARFGLSRGILEEGRVADLTVIDLAEEREIDPNRFESKGKNTPFAGWKAKGWPVMTLVEGNIVWEESGVRAVDRKKAWHTF</sequence>
<comment type="function">
    <text evidence="1 7">Catalyzes the reversible cyclization of carbamoyl aspartate to dihydroorotate.</text>
</comment>
<keyword evidence="3 7" id="KW-0479">Metal-binding</keyword>
<evidence type="ECO:0000256" key="5">
    <source>
        <dbReference type="ARBA" id="ARBA00022833"/>
    </source>
</evidence>
<dbReference type="Pfam" id="PF07969">
    <property type="entry name" value="Amidohydro_3"/>
    <property type="match status" value="1"/>
</dbReference>
<dbReference type="SUPFAM" id="SSF51338">
    <property type="entry name" value="Composite domain of metallo-dependent hydrolases"/>
    <property type="match status" value="1"/>
</dbReference>
<comment type="caution">
    <text evidence="10">The sequence shown here is derived from an EMBL/GenBank/DDBJ whole genome shotgun (WGS) entry which is preliminary data.</text>
</comment>
<comment type="pathway">
    <text evidence="7">Pyrimidine metabolism; UMP biosynthesis via de novo pathway; (S)-dihydroorotate from bicarbonate: step 3/3.</text>
</comment>
<dbReference type="EMBL" id="QBKR01000032">
    <property type="protein sequence ID" value="PTX51933.1"/>
    <property type="molecule type" value="Genomic_DNA"/>
</dbReference>
<feature type="binding site" evidence="7">
    <location>
        <position position="62"/>
    </location>
    <ligand>
        <name>Zn(2+)</name>
        <dbReference type="ChEBI" id="CHEBI:29105"/>
        <label>1</label>
    </ligand>
</feature>
<dbReference type="InterPro" id="IPR032466">
    <property type="entry name" value="Metal_Hydrolase"/>
</dbReference>
<feature type="binding site" evidence="7">
    <location>
        <position position="64"/>
    </location>
    <ligand>
        <name>Zn(2+)</name>
        <dbReference type="ChEBI" id="CHEBI:29105"/>
        <label>1</label>
    </ligand>
</feature>
<dbReference type="GO" id="GO:0044205">
    <property type="term" value="P:'de novo' UMP biosynthetic process"/>
    <property type="evidence" value="ECO:0007669"/>
    <property type="project" value="UniProtKB-UniRule"/>
</dbReference>
<feature type="domain" description="Dihydroorotase catalytic" evidence="9">
    <location>
        <begin position="51"/>
        <end position="240"/>
    </location>
</feature>
<evidence type="ECO:0000256" key="4">
    <source>
        <dbReference type="ARBA" id="ARBA00022801"/>
    </source>
</evidence>
<reference evidence="10 11" key="1">
    <citation type="submission" date="2018-04" db="EMBL/GenBank/DDBJ databases">
        <title>Genomic Encyclopedia of Archaeal and Bacterial Type Strains, Phase II (KMG-II): from individual species to whole genera.</title>
        <authorList>
            <person name="Goeker M."/>
        </authorList>
    </citation>
    <scope>NUCLEOTIDE SEQUENCE [LARGE SCALE GENOMIC DNA]</scope>
    <source>
        <strain evidence="10 11">DSM 45787</strain>
    </source>
</reference>
<proteinExistence type="inferred from homology"/>
<feature type="binding site" evidence="7">
    <location>
        <begin position="327"/>
        <end position="328"/>
    </location>
    <ligand>
        <name>substrate</name>
    </ligand>
</feature>
<evidence type="ECO:0000259" key="8">
    <source>
        <dbReference type="Pfam" id="PF07969"/>
    </source>
</evidence>
<dbReference type="GO" id="GO:0004038">
    <property type="term" value="F:allantoinase activity"/>
    <property type="evidence" value="ECO:0007669"/>
    <property type="project" value="TreeGrafter"/>
</dbReference>
<keyword evidence="6 7" id="KW-0665">Pyrimidine biosynthesis</keyword>
<name>A0A2T6B7A8_9BACL</name>
<dbReference type="OrthoDB" id="9765462at2"/>
<dbReference type="PROSITE" id="PS00483">
    <property type="entry name" value="DIHYDROOROTASE_2"/>
    <property type="match status" value="1"/>
</dbReference>
<dbReference type="UniPathway" id="UPA00070">
    <property type="reaction ID" value="UER00117"/>
</dbReference>
<dbReference type="PANTHER" id="PTHR43668">
    <property type="entry name" value="ALLANTOINASE"/>
    <property type="match status" value="1"/>
</dbReference>
<dbReference type="EC" id="3.5.2.3" evidence="7"/>
<feature type="binding site" evidence="7">
    <location>
        <position position="309"/>
    </location>
    <ligand>
        <name>Zn(2+)</name>
        <dbReference type="ChEBI" id="CHEBI:29105"/>
        <label>1</label>
    </ligand>
</feature>
<evidence type="ECO:0000313" key="11">
    <source>
        <dbReference type="Proteomes" id="UP000244240"/>
    </source>
</evidence>
<dbReference type="InterPro" id="IPR024403">
    <property type="entry name" value="DHOase_cat"/>
</dbReference>
<dbReference type="InterPro" id="IPR013108">
    <property type="entry name" value="Amidohydro_3"/>
</dbReference>
<dbReference type="Proteomes" id="UP000244240">
    <property type="component" value="Unassembled WGS sequence"/>
</dbReference>
<evidence type="ECO:0000256" key="2">
    <source>
        <dbReference type="ARBA" id="ARBA00010286"/>
    </source>
</evidence>
<dbReference type="SUPFAM" id="SSF51556">
    <property type="entry name" value="Metallo-dependent hydrolases"/>
    <property type="match status" value="1"/>
</dbReference>
<dbReference type="GO" id="GO:0008270">
    <property type="term" value="F:zinc ion binding"/>
    <property type="evidence" value="ECO:0007669"/>
    <property type="project" value="UniProtKB-UniRule"/>
</dbReference>
<dbReference type="RefSeq" id="WP_108026009.1">
    <property type="nucleotide sequence ID" value="NZ_QBKR01000032.1"/>
</dbReference>
<feature type="domain" description="Amidohydrolase 3" evidence="8">
    <location>
        <begin position="345"/>
        <end position="425"/>
    </location>
</feature>
<feature type="binding site" evidence="7">
    <location>
        <position position="155"/>
    </location>
    <ligand>
        <name>Zn(2+)</name>
        <dbReference type="ChEBI" id="CHEBI:29105"/>
        <label>2</label>
    </ligand>
</feature>
<feature type="binding site" evidence="7">
    <location>
        <position position="282"/>
    </location>
    <ligand>
        <name>substrate</name>
    </ligand>
</feature>
<dbReference type="InterPro" id="IPR050138">
    <property type="entry name" value="DHOase/Allantoinase_Hydrolase"/>
</dbReference>
<dbReference type="PANTHER" id="PTHR43668:SF2">
    <property type="entry name" value="ALLANTOINASE"/>
    <property type="match status" value="1"/>
</dbReference>
<keyword evidence="4 7" id="KW-0378">Hydrolase</keyword>
<keyword evidence="5 7" id="KW-0862">Zinc</keyword>
<evidence type="ECO:0000313" key="10">
    <source>
        <dbReference type="EMBL" id="PTX51933.1"/>
    </source>
</evidence>
<dbReference type="InterPro" id="IPR011059">
    <property type="entry name" value="Metal-dep_hydrolase_composite"/>
</dbReference>
<evidence type="ECO:0000256" key="3">
    <source>
        <dbReference type="ARBA" id="ARBA00022723"/>
    </source>
</evidence>
<dbReference type="PROSITE" id="PS00482">
    <property type="entry name" value="DIHYDROOROTASE_1"/>
    <property type="match status" value="1"/>
</dbReference>
<dbReference type="NCBIfam" id="TIGR00857">
    <property type="entry name" value="pyrC_multi"/>
    <property type="match status" value="1"/>
</dbReference>
<evidence type="ECO:0000256" key="7">
    <source>
        <dbReference type="HAMAP-Rule" id="MF_00220"/>
    </source>
</evidence>
<feature type="binding site" evidence="7">
    <location>
        <position position="182"/>
    </location>
    <ligand>
        <name>Zn(2+)</name>
        <dbReference type="ChEBI" id="CHEBI:29105"/>
        <label>2</label>
    </ligand>
</feature>
<dbReference type="InterPro" id="IPR004722">
    <property type="entry name" value="DHOase"/>
</dbReference>
<feature type="binding site" evidence="7">
    <location>
        <position position="155"/>
    </location>
    <ligand>
        <name>Zn(2+)</name>
        <dbReference type="ChEBI" id="CHEBI:29105"/>
        <label>1</label>
    </ligand>
</feature>
<dbReference type="NCBIfam" id="NF006837">
    <property type="entry name" value="PRK09357.1-2"/>
    <property type="match status" value="1"/>
</dbReference>
<dbReference type="Gene3D" id="2.30.40.10">
    <property type="entry name" value="Urease, subunit C, domain 1"/>
    <property type="match status" value="1"/>
</dbReference>
<gene>
    <name evidence="7" type="primary">pyrC</name>
    <name evidence="10" type="ORF">C8P63_13211</name>
</gene>
<feature type="binding site" evidence="7">
    <location>
        <begin position="64"/>
        <end position="66"/>
    </location>
    <ligand>
        <name>substrate</name>
    </ligand>
</feature>
<comment type="cofactor">
    <cofactor evidence="7">
        <name>Zn(2+)</name>
        <dbReference type="ChEBI" id="CHEBI:29105"/>
    </cofactor>
    <text evidence="7">Binds 2 Zn(2+) ions per subunit.</text>
</comment>
<accession>A0A2T6B7A8</accession>
<dbReference type="Gene3D" id="3.20.20.140">
    <property type="entry name" value="Metal-dependent hydrolases"/>
    <property type="match status" value="1"/>
</dbReference>
<evidence type="ECO:0000256" key="1">
    <source>
        <dbReference type="ARBA" id="ARBA00002368"/>
    </source>
</evidence>